<reference evidence="12 13" key="1">
    <citation type="journal article" date="2015" name="Genome Announc.">
        <title>Draft Genome Sequence of the Terrestrial Cyanobacterium Scytonema millei VB511283, Isolated from Eastern India.</title>
        <authorList>
            <person name="Sen D."/>
            <person name="Chandrababunaidu M.M."/>
            <person name="Singh D."/>
            <person name="Sanghi N."/>
            <person name="Ghorai A."/>
            <person name="Mishra G.P."/>
            <person name="Madduluri M."/>
            <person name="Adhikary S.P."/>
            <person name="Tripathy S."/>
        </authorList>
    </citation>
    <scope>NUCLEOTIDE SEQUENCE [LARGE SCALE GENOMIC DNA]</scope>
    <source>
        <strain evidence="12 13">VB511283</strain>
    </source>
</reference>
<dbReference type="GO" id="GO:0016887">
    <property type="term" value="F:ATP hydrolysis activity"/>
    <property type="evidence" value="ECO:0007669"/>
    <property type="project" value="InterPro"/>
</dbReference>
<dbReference type="Gene3D" id="3.40.50.300">
    <property type="entry name" value="P-loop containing nucleotide triphosphate hydrolases"/>
    <property type="match status" value="1"/>
</dbReference>
<evidence type="ECO:0000256" key="9">
    <source>
        <dbReference type="SAM" id="Phobius"/>
    </source>
</evidence>
<feature type="domain" description="ABC transmembrane type-1" evidence="11">
    <location>
        <begin position="20"/>
        <end position="321"/>
    </location>
</feature>
<feature type="transmembrane region" description="Helical" evidence="9">
    <location>
        <begin position="74"/>
        <end position="96"/>
    </location>
</feature>
<dbReference type="SMART" id="SM00382">
    <property type="entry name" value="AAA"/>
    <property type="match status" value="1"/>
</dbReference>
<evidence type="ECO:0000256" key="8">
    <source>
        <dbReference type="ARBA" id="ARBA00023136"/>
    </source>
</evidence>
<dbReference type="InterPro" id="IPR003439">
    <property type="entry name" value="ABC_transporter-like_ATP-bd"/>
</dbReference>
<comment type="subcellular location">
    <subcellularLocation>
        <location evidence="1">Cell membrane</location>
        <topology evidence="1">Multi-pass membrane protein</topology>
    </subcellularLocation>
</comment>
<evidence type="ECO:0000313" key="12">
    <source>
        <dbReference type="EMBL" id="NHC37484.1"/>
    </source>
</evidence>
<comment type="caution">
    <text evidence="12">The sequence shown here is derived from an EMBL/GenBank/DDBJ whole genome shotgun (WGS) entry which is preliminary data.</text>
</comment>
<dbReference type="AlphaFoldDB" id="A0A9X5I772"/>
<keyword evidence="4 9" id="KW-0812">Transmembrane</keyword>
<dbReference type="Pfam" id="PF00005">
    <property type="entry name" value="ABC_tran"/>
    <property type="match status" value="1"/>
</dbReference>
<dbReference type="InterPro" id="IPR011527">
    <property type="entry name" value="ABC1_TM_dom"/>
</dbReference>
<evidence type="ECO:0000256" key="3">
    <source>
        <dbReference type="ARBA" id="ARBA00022475"/>
    </source>
</evidence>
<dbReference type="PROSITE" id="PS50929">
    <property type="entry name" value="ABC_TM1F"/>
    <property type="match status" value="1"/>
</dbReference>
<keyword evidence="5" id="KW-0547">Nucleotide-binding</keyword>
<feature type="transmembrane region" description="Helical" evidence="9">
    <location>
        <begin position="176"/>
        <end position="196"/>
    </location>
</feature>
<evidence type="ECO:0000256" key="4">
    <source>
        <dbReference type="ARBA" id="ARBA00022692"/>
    </source>
</evidence>
<sequence length="600" mass="67649">MIGYLSKFFYILAGKRRQLIFLIFFFLLTSLMEAIGIGLVGPFIALASNPQVIYQNPWLHWFYTQSGLQNDKHFLYLLSAITVGILYFKSVLSFYGQKYVFQFSFKQQGELSAKLLRSYLAAPYTFHLTRNSALLIQNIVNETDKFCTHFMLPFLTSLANITVILALIFLLSKTNLIATLSVAAILLPAFGSIYFFRYKISQWGQEASESNTEMIRIINHGLGGLKETRIIGCESYFENQMRAQIDKFAFALSSFQAFSILPRILLEAILVTFLVGFTIIFLLSNQNAENLTSVLGVFAMASIRLLPSVSNTIYAFGIMRNSTYSVDKVYHDLKETENLEFERGQKILDELSLRKLFDSKSYSRCCLPFEQEIILDKITYRYPSATETNLKGISLHIKKGQSIGIIGKSGAGKTTLIDVILGLLTPETGDIKVDSKTIYNDLRSWQNLIGYIPQSIFLIDDTIEKNITFGVPDDLIDKPRLEKAIQSAQLEELIEQLPDGINTVVGERGVRLSGGQRQRIGIARVLYHEREILVLDEATAALDRETESLVSEAIRSLSGTKTMIIIAHRLSTLEHCDRVYSIEKGRVVKSGSYQEVVACV</sequence>
<evidence type="ECO:0000256" key="7">
    <source>
        <dbReference type="ARBA" id="ARBA00022989"/>
    </source>
</evidence>
<feature type="transmembrane region" description="Helical" evidence="9">
    <location>
        <begin position="150"/>
        <end position="170"/>
    </location>
</feature>
<dbReference type="GO" id="GO:0005886">
    <property type="term" value="C:plasma membrane"/>
    <property type="evidence" value="ECO:0007669"/>
    <property type="project" value="UniProtKB-SubCell"/>
</dbReference>
<dbReference type="GO" id="GO:0034040">
    <property type="term" value="F:ATPase-coupled lipid transmembrane transporter activity"/>
    <property type="evidence" value="ECO:0007669"/>
    <property type="project" value="TreeGrafter"/>
</dbReference>
<keyword evidence="8 9" id="KW-0472">Membrane</keyword>
<keyword evidence="13" id="KW-1185">Reference proteome</keyword>
<dbReference type="InterPro" id="IPR003593">
    <property type="entry name" value="AAA+_ATPase"/>
</dbReference>
<evidence type="ECO:0000256" key="6">
    <source>
        <dbReference type="ARBA" id="ARBA00022840"/>
    </source>
</evidence>
<dbReference type="OrthoDB" id="9762790at2"/>
<dbReference type="InterPro" id="IPR036640">
    <property type="entry name" value="ABC1_TM_sf"/>
</dbReference>
<dbReference type="Gene3D" id="1.20.1560.10">
    <property type="entry name" value="ABC transporter type 1, transmembrane domain"/>
    <property type="match status" value="1"/>
</dbReference>
<organism evidence="12 13">
    <name type="scientific">Scytonema millei VB511283</name>
    <dbReference type="NCBI Taxonomy" id="1245923"/>
    <lineage>
        <taxon>Bacteria</taxon>
        <taxon>Bacillati</taxon>
        <taxon>Cyanobacteriota</taxon>
        <taxon>Cyanophyceae</taxon>
        <taxon>Nostocales</taxon>
        <taxon>Scytonemataceae</taxon>
        <taxon>Scytonema</taxon>
    </lineage>
</organism>
<evidence type="ECO:0000259" key="11">
    <source>
        <dbReference type="PROSITE" id="PS50929"/>
    </source>
</evidence>
<dbReference type="Pfam" id="PF00664">
    <property type="entry name" value="ABC_membrane"/>
    <property type="match status" value="1"/>
</dbReference>
<feature type="transmembrane region" description="Helical" evidence="9">
    <location>
        <begin position="20"/>
        <end position="47"/>
    </location>
</feature>
<dbReference type="Proteomes" id="UP000031532">
    <property type="component" value="Unassembled WGS sequence"/>
</dbReference>
<dbReference type="EMBL" id="JTJC03000008">
    <property type="protein sequence ID" value="NHC37484.1"/>
    <property type="molecule type" value="Genomic_DNA"/>
</dbReference>
<evidence type="ECO:0000256" key="5">
    <source>
        <dbReference type="ARBA" id="ARBA00022741"/>
    </source>
</evidence>
<gene>
    <name evidence="12" type="ORF">QH73_0023085</name>
</gene>
<dbReference type="PANTHER" id="PTHR24221:SF654">
    <property type="entry name" value="ATP-BINDING CASSETTE SUB-FAMILY B MEMBER 6"/>
    <property type="match status" value="1"/>
</dbReference>
<keyword evidence="6 12" id="KW-0067">ATP-binding</keyword>
<evidence type="ECO:0000256" key="2">
    <source>
        <dbReference type="ARBA" id="ARBA00022448"/>
    </source>
</evidence>
<feature type="transmembrane region" description="Helical" evidence="9">
    <location>
        <begin position="264"/>
        <end position="283"/>
    </location>
</feature>
<dbReference type="GO" id="GO:0140359">
    <property type="term" value="F:ABC-type transporter activity"/>
    <property type="evidence" value="ECO:0007669"/>
    <property type="project" value="InterPro"/>
</dbReference>
<evidence type="ECO:0000313" key="13">
    <source>
        <dbReference type="Proteomes" id="UP000031532"/>
    </source>
</evidence>
<name>A0A9X5I772_9CYAN</name>
<accession>A0A9X5I772</accession>
<dbReference type="PANTHER" id="PTHR24221">
    <property type="entry name" value="ATP-BINDING CASSETTE SUB-FAMILY B"/>
    <property type="match status" value="1"/>
</dbReference>
<dbReference type="PROSITE" id="PS00211">
    <property type="entry name" value="ABC_TRANSPORTER_1"/>
    <property type="match status" value="1"/>
</dbReference>
<dbReference type="InterPro" id="IPR027417">
    <property type="entry name" value="P-loop_NTPase"/>
</dbReference>
<evidence type="ECO:0000256" key="1">
    <source>
        <dbReference type="ARBA" id="ARBA00004651"/>
    </source>
</evidence>
<dbReference type="InterPro" id="IPR017871">
    <property type="entry name" value="ABC_transporter-like_CS"/>
</dbReference>
<protein>
    <submittedName>
        <fullName evidence="12">ABC transporter ATP-binding protein</fullName>
    </submittedName>
</protein>
<proteinExistence type="predicted"/>
<dbReference type="SUPFAM" id="SSF52540">
    <property type="entry name" value="P-loop containing nucleoside triphosphate hydrolases"/>
    <property type="match status" value="1"/>
</dbReference>
<keyword evidence="7 9" id="KW-1133">Transmembrane helix</keyword>
<feature type="transmembrane region" description="Helical" evidence="9">
    <location>
        <begin position="295"/>
        <end position="316"/>
    </location>
</feature>
<dbReference type="SUPFAM" id="SSF90123">
    <property type="entry name" value="ABC transporter transmembrane region"/>
    <property type="match status" value="1"/>
</dbReference>
<keyword evidence="2" id="KW-0813">Transport</keyword>
<dbReference type="PROSITE" id="PS50893">
    <property type="entry name" value="ABC_TRANSPORTER_2"/>
    <property type="match status" value="1"/>
</dbReference>
<dbReference type="InterPro" id="IPR039421">
    <property type="entry name" value="Type_1_exporter"/>
</dbReference>
<evidence type="ECO:0000259" key="10">
    <source>
        <dbReference type="PROSITE" id="PS50893"/>
    </source>
</evidence>
<dbReference type="GO" id="GO:0005524">
    <property type="term" value="F:ATP binding"/>
    <property type="evidence" value="ECO:0007669"/>
    <property type="project" value="UniProtKB-KW"/>
</dbReference>
<keyword evidence="3" id="KW-1003">Cell membrane</keyword>
<dbReference type="FunFam" id="3.40.50.300:FF:000299">
    <property type="entry name" value="ABC transporter ATP-binding protein/permease"/>
    <property type="match status" value="1"/>
</dbReference>
<feature type="domain" description="ABC transporter" evidence="10">
    <location>
        <begin position="373"/>
        <end position="600"/>
    </location>
</feature>